<evidence type="ECO:0000313" key="2">
    <source>
        <dbReference type="Proteomes" id="UP000016662"/>
    </source>
</evidence>
<comment type="caution">
    <text evidence="1">The sequence shown here is derived from an EMBL/GenBank/DDBJ whole genome shotgun (WGS) entry which is preliminary data.</text>
</comment>
<evidence type="ECO:0000313" key="1">
    <source>
        <dbReference type="EMBL" id="ERJ94744.1"/>
    </source>
</evidence>
<dbReference type="Proteomes" id="UP000016662">
    <property type="component" value="Unassembled WGS sequence"/>
</dbReference>
<dbReference type="AlphaFoldDB" id="U2LZ24"/>
<name>U2LZ24_9FIRM</name>
<dbReference type="STRING" id="411473.RUMCAL_01913"/>
<sequence length="100" mass="12045">MRKPADTGNRCFDQFWAAYPRKVGKEKARRAFEKIQPSETELQKMLAELERQRKVYHWGKENWKFIPHPATWLNQRRWEDETIAAEDDIPDDDPYGAFVY</sequence>
<dbReference type="OrthoDB" id="1821976at2"/>
<dbReference type="HOGENOM" id="CLU_2303952_0_0_9"/>
<dbReference type="PATRIC" id="fig|411473.3.peg.1573"/>
<reference evidence="1 2" key="1">
    <citation type="submission" date="2013-07" db="EMBL/GenBank/DDBJ databases">
        <authorList>
            <person name="Weinstock G."/>
            <person name="Sodergren E."/>
            <person name="Wylie T."/>
            <person name="Fulton L."/>
            <person name="Fulton R."/>
            <person name="Fronick C."/>
            <person name="O'Laughlin M."/>
            <person name="Godfrey J."/>
            <person name="Miner T."/>
            <person name="Herter B."/>
            <person name="Appelbaum E."/>
            <person name="Cordes M."/>
            <person name="Lek S."/>
            <person name="Wollam A."/>
            <person name="Pepin K.H."/>
            <person name="Palsikar V.B."/>
            <person name="Mitreva M."/>
            <person name="Wilson R.K."/>
        </authorList>
    </citation>
    <scope>NUCLEOTIDE SEQUENCE [LARGE SCALE GENOMIC DNA]</scope>
    <source>
        <strain evidence="1 2">ATCC 27760</strain>
    </source>
</reference>
<dbReference type="EMBL" id="AWVF01000236">
    <property type="protein sequence ID" value="ERJ94744.1"/>
    <property type="molecule type" value="Genomic_DNA"/>
</dbReference>
<protein>
    <submittedName>
        <fullName evidence="1">Uncharacterized protein</fullName>
    </submittedName>
</protein>
<organism evidence="1 2">
    <name type="scientific">Ruminococcus callidus ATCC 27760</name>
    <dbReference type="NCBI Taxonomy" id="411473"/>
    <lineage>
        <taxon>Bacteria</taxon>
        <taxon>Bacillati</taxon>
        <taxon>Bacillota</taxon>
        <taxon>Clostridia</taxon>
        <taxon>Eubacteriales</taxon>
        <taxon>Oscillospiraceae</taxon>
        <taxon>Ruminococcus</taxon>
    </lineage>
</organism>
<dbReference type="RefSeq" id="WP_021683410.1">
    <property type="nucleotide sequence ID" value="NZ_KI260480.1"/>
</dbReference>
<dbReference type="eggNOG" id="COG1403">
    <property type="taxonomic scope" value="Bacteria"/>
</dbReference>
<keyword evidence="2" id="KW-1185">Reference proteome</keyword>
<accession>U2LZ24</accession>
<proteinExistence type="predicted"/>
<gene>
    <name evidence="1" type="ORF">RUMCAL_01913</name>
</gene>